<dbReference type="Pfam" id="PF02458">
    <property type="entry name" value="Transferase"/>
    <property type="match status" value="1"/>
</dbReference>
<proteinExistence type="inferred from homology"/>
<dbReference type="Gene3D" id="3.30.559.10">
    <property type="entry name" value="Chloramphenicol acetyltransferase-like domain"/>
    <property type="match status" value="1"/>
</dbReference>
<organism evidence="2 3">
    <name type="scientific">Eruca vesicaria subsp. sativa</name>
    <name type="common">Garden rocket</name>
    <name type="synonym">Eruca sativa</name>
    <dbReference type="NCBI Taxonomy" id="29727"/>
    <lineage>
        <taxon>Eukaryota</taxon>
        <taxon>Viridiplantae</taxon>
        <taxon>Streptophyta</taxon>
        <taxon>Embryophyta</taxon>
        <taxon>Tracheophyta</taxon>
        <taxon>Spermatophyta</taxon>
        <taxon>Magnoliopsida</taxon>
        <taxon>eudicotyledons</taxon>
        <taxon>Gunneridae</taxon>
        <taxon>Pentapetalae</taxon>
        <taxon>rosids</taxon>
        <taxon>malvids</taxon>
        <taxon>Brassicales</taxon>
        <taxon>Brassicaceae</taxon>
        <taxon>Brassiceae</taxon>
        <taxon>Eruca</taxon>
    </lineage>
</organism>
<dbReference type="InterPro" id="IPR023213">
    <property type="entry name" value="CAT-like_dom_sf"/>
</dbReference>
<comment type="caution">
    <text evidence="2">The sequence shown here is derived from an EMBL/GenBank/DDBJ whole genome shotgun (WGS) entry which is preliminary data.</text>
</comment>
<evidence type="ECO:0000313" key="2">
    <source>
        <dbReference type="EMBL" id="CAH8379379.1"/>
    </source>
</evidence>
<dbReference type="InterPro" id="IPR050317">
    <property type="entry name" value="Plant_Fungal_Acyltransferase"/>
</dbReference>
<evidence type="ECO:0000256" key="1">
    <source>
        <dbReference type="ARBA" id="ARBA00009861"/>
    </source>
</evidence>
<dbReference type="Proteomes" id="UP001642260">
    <property type="component" value="Unassembled WGS sequence"/>
</dbReference>
<comment type="similarity">
    <text evidence="1">Belongs to the plant acyltransferase family.</text>
</comment>
<keyword evidence="3" id="KW-1185">Reference proteome</keyword>
<dbReference type="AlphaFoldDB" id="A0ABC8L9Y4"/>
<gene>
    <name evidence="2" type="ORF">ERUC_LOCUS32850</name>
</gene>
<dbReference type="PANTHER" id="PTHR31642:SF299">
    <property type="entry name" value="OS02G0653400 PROTEIN"/>
    <property type="match status" value="1"/>
</dbReference>
<accession>A0ABC8L9Y4</accession>
<dbReference type="PANTHER" id="PTHR31642">
    <property type="entry name" value="TRICHOTHECENE 3-O-ACETYLTRANSFERASE"/>
    <property type="match status" value="1"/>
</dbReference>
<reference evidence="2 3" key="1">
    <citation type="submission" date="2022-03" db="EMBL/GenBank/DDBJ databases">
        <authorList>
            <person name="Macdonald S."/>
            <person name="Ahmed S."/>
            <person name="Newling K."/>
        </authorList>
    </citation>
    <scope>NUCLEOTIDE SEQUENCE [LARGE SCALE GENOMIC DNA]</scope>
</reference>
<evidence type="ECO:0000313" key="3">
    <source>
        <dbReference type="Proteomes" id="UP001642260"/>
    </source>
</evidence>
<protein>
    <submittedName>
        <fullName evidence="2">Uncharacterized protein</fullName>
    </submittedName>
</protein>
<dbReference type="EMBL" id="CAKOAT010486264">
    <property type="protein sequence ID" value="CAH8379379.1"/>
    <property type="molecule type" value="Genomic_DNA"/>
</dbReference>
<sequence>MKTIVHKSMIAGVQSVMPVEVTQQREVRSISVKDPVGAGIFRRTLNIVTYYKQSGDSGERGWLVAGWIKESLGRALTEQPMLCGRLRWRRKTMGEEDGLEVVANDSGVRLVEARFPASLPEFFEVVKRDKNRAEAETVFWRDIDEVDPQFSPLFYVQVTNFESGGYSIGISCSILIADILLETDFLTKWAKIQSSLASSHTTHKPIFYLSPVKRDKFINELPRPVSVLDRGESLVIQTKTCSKTPLTCMKKSIKATEDVFLFCKEQSSGENSSTERKVEIHSRDEAIGDCGCGGDLEETDVGELLDVSLGFEDKFEFNSCWVGSVAKGIVLIVPSTLGDTMSPFKCIVATPKNATH</sequence>
<name>A0ABC8L9Y4_ERUVS</name>